<dbReference type="EMBL" id="RJPM01000006">
    <property type="protein sequence ID" value="RSJ75921.1"/>
    <property type="molecule type" value="Genomic_DNA"/>
</dbReference>
<dbReference type="Proteomes" id="UP000272213">
    <property type="component" value="Unassembled WGS sequence"/>
</dbReference>
<dbReference type="RefSeq" id="WP_125383519.1">
    <property type="nucleotide sequence ID" value="NZ_CAUVBM010000035.1"/>
</dbReference>
<evidence type="ECO:0000313" key="1">
    <source>
        <dbReference type="EMBL" id="RSJ75921.1"/>
    </source>
</evidence>
<evidence type="ECO:0000313" key="2">
    <source>
        <dbReference type="Proteomes" id="UP000272213"/>
    </source>
</evidence>
<proteinExistence type="predicted"/>
<reference evidence="1 2" key="1">
    <citation type="submission" date="2018-11" db="EMBL/GenBank/DDBJ databases">
        <title>Species Designations Belie Phenotypic and Genotypic Heterogeneity in Oral Streptococci.</title>
        <authorList>
            <person name="Velsko I."/>
        </authorList>
    </citation>
    <scope>NUCLEOTIDE SEQUENCE [LARGE SCALE GENOMIC DNA]</scope>
    <source>
        <strain evidence="1 2">BCA6</strain>
    </source>
</reference>
<organism evidence="1 2">
    <name type="scientific">Streptococcus cristatus</name>
    <dbReference type="NCBI Taxonomy" id="45634"/>
    <lineage>
        <taxon>Bacteria</taxon>
        <taxon>Bacillati</taxon>
        <taxon>Bacillota</taxon>
        <taxon>Bacilli</taxon>
        <taxon>Lactobacillales</taxon>
        <taxon>Streptococcaceae</taxon>
        <taxon>Streptococcus</taxon>
    </lineage>
</organism>
<name>A0A428GGL3_STRCR</name>
<comment type="caution">
    <text evidence="1">The sequence shown here is derived from an EMBL/GenBank/DDBJ whole genome shotgun (WGS) entry which is preliminary data.</text>
</comment>
<gene>
    <name evidence="1" type="ORF">D8798_07870</name>
</gene>
<protein>
    <submittedName>
        <fullName evidence="1">Uncharacterized protein</fullName>
    </submittedName>
</protein>
<accession>A0A428GGL3</accession>
<dbReference type="AlphaFoldDB" id="A0A428GGL3"/>
<sequence>MSQRYQIKYIRLKPSGSNTHITDDRVIQLYKWGCTDYACFKIINDFFNTTRQNRETKDTIKCRLENLKQEQEVINGLVVNRYSFKKLKEIILELFENTRISNDEYQIIYSDYLEYITMQWKKIPGRYGKVVYEPLIKYKRRELFGGRDFANSKCDVVYKNTRKRNLSIYECKFGLSTFVSHLRVDIIRETNRNLLRKGRRAHRKIDYLKECERIFSSNLLSDVEDSEIRIVTLATRSSIPQESLRILEGITLITRENIEDLSFYNHMKT</sequence>